<name>A0ABS4KGS9_9FIRM</name>
<dbReference type="Pfam" id="PF04294">
    <property type="entry name" value="VanW"/>
    <property type="match status" value="1"/>
</dbReference>
<sequence length="462" mass="50824">MKKAIILFLISVILIASSGVIYANKIVKSNLIHKGIYVEGVSVSDLTKSEALNLVESTFSFGKIKFIHEDKDWEYDLKELGFFYELQKAVDEAYNIGRTHGFIKNLSEIISLRAGSDINILLTRNENFDSFEPIFEEITQAIDQNPQNATISINSEINIQEGIEGFKVDKESLKNIVQTSLANENSPVVEIPIETKAPAITSQMLRRINGIIGEYTTTFNANVAGRSQNIRLASSSVNDVLLLPGQEFSFNDATGRITIANGYKNAPVIVAGVLQEGVGGGVCQVSSTLYNSVLYAGLDVVQRRAHSIPSTYVNIGRDAVVVHGVLDLKFKNTHDFPVYIKTYVSGNKVRAAVYGDTTNHSKVTLSSEIVEVIPRQVEYKNDPSIPIGKEVVEEPGRDGIKSVTYSVLNGERKVVSRDHYPTRKKVIKVGTGPVVVQTPETAIIETPENQDEGLSEEVIFND</sequence>
<dbReference type="InterPro" id="IPR022029">
    <property type="entry name" value="YoaR-like_PG-bd"/>
</dbReference>
<proteinExistence type="predicted"/>
<gene>
    <name evidence="3" type="ORF">J2Z35_000779</name>
</gene>
<protein>
    <submittedName>
        <fullName evidence="3">Vancomycin resistance protein YoaR</fullName>
    </submittedName>
</protein>
<dbReference type="Gene3D" id="2.20.230.10">
    <property type="entry name" value="Resuscitation-promoting factor rpfb"/>
    <property type="match status" value="1"/>
</dbReference>
<reference evidence="3 4" key="1">
    <citation type="submission" date="2021-03" db="EMBL/GenBank/DDBJ databases">
        <title>Genomic Encyclopedia of Type Strains, Phase IV (KMG-IV): sequencing the most valuable type-strain genomes for metagenomic binning, comparative biology and taxonomic classification.</title>
        <authorList>
            <person name="Goeker M."/>
        </authorList>
    </citation>
    <scope>NUCLEOTIDE SEQUENCE [LARGE SCALE GENOMIC DNA]</scope>
    <source>
        <strain evidence="3 4">DSM 27512</strain>
    </source>
</reference>
<keyword evidence="4" id="KW-1185">Reference proteome</keyword>
<feature type="domain" description="G5" evidence="2">
    <location>
        <begin position="358"/>
        <end position="441"/>
    </location>
</feature>
<dbReference type="InterPro" id="IPR052913">
    <property type="entry name" value="Glycopeptide_resist_protein"/>
</dbReference>
<dbReference type="Pfam" id="PF07501">
    <property type="entry name" value="G5"/>
    <property type="match status" value="1"/>
</dbReference>
<evidence type="ECO:0000313" key="4">
    <source>
        <dbReference type="Proteomes" id="UP001314903"/>
    </source>
</evidence>
<evidence type="ECO:0000259" key="2">
    <source>
        <dbReference type="PROSITE" id="PS51109"/>
    </source>
</evidence>
<evidence type="ECO:0000256" key="1">
    <source>
        <dbReference type="ARBA" id="ARBA00022729"/>
    </source>
</evidence>
<dbReference type="PROSITE" id="PS51109">
    <property type="entry name" value="G5"/>
    <property type="match status" value="1"/>
</dbReference>
<dbReference type="Proteomes" id="UP001314903">
    <property type="component" value="Unassembled WGS sequence"/>
</dbReference>
<organism evidence="3 4">
    <name type="scientific">Acetoanaerobium pronyense</name>
    <dbReference type="NCBI Taxonomy" id="1482736"/>
    <lineage>
        <taxon>Bacteria</taxon>
        <taxon>Bacillati</taxon>
        <taxon>Bacillota</taxon>
        <taxon>Clostridia</taxon>
        <taxon>Peptostreptococcales</taxon>
        <taxon>Filifactoraceae</taxon>
        <taxon>Acetoanaerobium</taxon>
    </lineage>
</organism>
<dbReference type="SMART" id="SM01208">
    <property type="entry name" value="G5"/>
    <property type="match status" value="1"/>
</dbReference>
<dbReference type="Pfam" id="PF12229">
    <property type="entry name" value="PG_binding_4"/>
    <property type="match status" value="1"/>
</dbReference>
<comment type="caution">
    <text evidence="3">The sequence shown here is derived from an EMBL/GenBank/DDBJ whole genome shotgun (WGS) entry which is preliminary data.</text>
</comment>
<dbReference type="PANTHER" id="PTHR35788:SF1">
    <property type="entry name" value="EXPORTED PROTEIN"/>
    <property type="match status" value="1"/>
</dbReference>
<dbReference type="InterPro" id="IPR007391">
    <property type="entry name" value="Vancomycin_resist_VanW"/>
</dbReference>
<evidence type="ECO:0000313" key="3">
    <source>
        <dbReference type="EMBL" id="MBP2026987.1"/>
    </source>
</evidence>
<keyword evidence="1" id="KW-0732">Signal</keyword>
<dbReference type="PANTHER" id="PTHR35788">
    <property type="entry name" value="EXPORTED PROTEIN-RELATED"/>
    <property type="match status" value="1"/>
</dbReference>
<dbReference type="EMBL" id="JAGGLI010000006">
    <property type="protein sequence ID" value="MBP2026987.1"/>
    <property type="molecule type" value="Genomic_DNA"/>
</dbReference>
<accession>A0ABS4KGS9</accession>
<dbReference type="InterPro" id="IPR011098">
    <property type="entry name" value="G5_dom"/>
</dbReference>
<dbReference type="RefSeq" id="WP_209659579.1">
    <property type="nucleotide sequence ID" value="NZ_JAGGLI010000006.1"/>
</dbReference>